<reference evidence="4" key="2">
    <citation type="journal article" name="Front. Microbiol.">
        <title>Degradative Capacity of Two Strains of Rhodonia placenta: From Phenotype to Genotype.</title>
        <authorList>
            <person name="Kolle M."/>
            <person name="Horta M.A.C."/>
            <person name="Nowrousian M."/>
            <person name="Ohm R.A."/>
            <person name="Benz J.P."/>
            <person name="Pilgard A."/>
        </authorList>
    </citation>
    <scope>NUCLEOTIDE SEQUENCE</scope>
    <source>
        <strain evidence="4">FPRL280</strain>
    </source>
</reference>
<comment type="caution">
    <text evidence="4">The sequence shown here is derived from an EMBL/GenBank/DDBJ whole genome shotgun (WGS) entry which is preliminary data.</text>
</comment>
<feature type="transmembrane region" description="Helical" evidence="2">
    <location>
        <begin position="268"/>
        <end position="293"/>
    </location>
</feature>
<name>A0A8H7U138_9APHY</name>
<gene>
    <name evidence="4" type="ORF">IEO21_05925</name>
</gene>
<reference evidence="4" key="1">
    <citation type="submission" date="2020-11" db="EMBL/GenBank/DDBJ databases">
        <authorList>
            <person name="Koelle M."/>
            <person name="Horta M.A.C."/>
            <person name="Nowrousian M."/>
            <person name="Ohm R.A."/>
            <person name="Benz P."/>
            <person name="Pilgard A."/>
        </authorList>
    </citation>
    <scope>NUCLEOTIDE SEQUENCE</scope>
    <source>
        <strain evidence="4">FPRL280</strain>
    </source>
</reference>
<feature type="compositionally biased region" description="Basic and acidic residues" evidence="1">
    <location>
        <begin position="42"/>
        <end position="52"/>
    </location>
</feature>
<feature type="compositionally biased region" description="Basic and acidic residues" evidence="1">
    <location>
        <begin position="64"/>
        <end position="78"/>
    </location>
</feature>
<evidence type="ECO:0000313" key="4">
    <source>
        <dbReference type="EMBL" id="KAF9812874.1"/>
    </source>
</evidence>
<proteinExistence type="predicted"/>
<protein>
    <recommendedName>
        <fullName evidence="3">DUF6535 domain-containing protein</fullName>
    </recommendedName>
</protein>
<evidence type="ECO:0000256" key="2">
    <source>
        <dbReference type="SAM" id="Phobius"/>
    </source>
</evidence>
<evidence type="ECO:0000256" key="1">
    <source>
        <dbReference type="SAM" id="MobiDB-lite"/>
    </source>
</evidence>
<accession>A0A8H7U138</accession>
<dbReference type="InterPro" id="IPR045338">
    <property type="entry name" value="DUF6535"/>
</dbReference>
<feature type="compositionally biased region" description="Polar residues" evidence="1">
    <location>
        <begin position="88"/>
        <end position="100"/>
    </location>
</feature>
<keyword evidence="2" id="KW-0812">Transmembrane</keyword>
<dbReference type="Proteomes" id="UP000639403">
    <property type="component" value="Unassembled WGS sequence"/>
</dbReference>
<dbReference type="Pfam" id="PF20153">
    <property type="entry name" value="DUF6535"/>
    <property type="match status" value="1"/>
</dbReference>
<evidence type="ECO:0000313" key="5">
    <source>
        <dbReference type="Proteomes" id="UP000639403"/>
    </source>
</evidence>
<feature type="domain" description="DUF6535" evidence="3">
    <location>
        <begin position="107"/>
        <end position="294"/>
    </location>
</feature>
<feature type="transmembrane region" description="Helical" evidence="2">
    <location>
        <begin position="299"/>
        <end position="323"/>
    </location>
</feature>
<keyword evidence="2" id="KW-0472">Membrane</keyword>
<sequence>MRGTIDVDSRMAYELRLRDMTASREEADVSYRSLDDSHRLVEEVPRGADEPPRIWTSSPSQMLHADEHKRYGRAREESNATPLPRTSPKGTRQRMNSEGLSSEPPIWAACAEIVWAREREMVEKWNAEIDALLVFAGLFSAALTAFNVQYLISQPQSPPSNPTPQITIQIPAQLISLIADAGSRNNSFADPISIVLASSNNSALTTSSIAVNTLWIAALVFSLAAASIAISVKQWLNQFTARVASMPRQNVVVWYSRRRGFVKWKVEAIINLLPILLQIALVLFLIGLMELIWTINMVIFYTTIPFVAPLLLFSLCTSVFPAISADCPYRSPQAWCIAVCVQWIKQGLGIGRRSVDWIESERDFVTSQDHRFADPMLLVEADAAVMDEVFLKTVIQPYMATCSLDDATEILFGIFQNRIHGISDSRLAWNVDRNALTTIARMAFDLLYRFVNNQSSPSSDAPPQKAPINIPPKLVTALQKLIVAMHADPRASVFLRLLRFLTRDDHRLSVDVFNRLVDVVLEDARGYLEQGSRVHDVYDSLFNLLENKKDILSGRARSRLMHIAFDKSDWLAILISESDRPGTALSSTLLHANQREPAAEEAGSPNGDISPLVILEDCLTIAERDSVGAQVRGFSAWKNLIRLVRQGGTVTYDTFIQHAEDIFLTRGDAYNLWLVL</sequence>
<feature type="region of interest" description="Disordered" evidence="1">
    <location>
        <begin position="42"/>
        <end position="101"/>
    </location>
</feature>
<feature type="transmembrane region" description="Helical" evidence="2">
    <location>
        <begin position="209"/>
        <end position="232"/>
    </location>
</feature>
<dbReference type="AlphaFoldDB" id="A0A8H7U138"/>
<dbReference type="EMBL" id="JADOXO010000119">
    <property type="protein sequence ID" value="KAF9812874.1"/>
    <property type="molecule type" value="Genomic_DNA"/>
</dbReference>
<evidence type="ECO:0000259" key="3">
    <source>
        <dbReference type="Pfam" id="PF20153"/>
    </source>
</evidence>
<keyword evidence="2" id="KW-1133">Transmembrane helix</keyword>
<organism evidence="4 5">
    <name type="scientific">Rhodonia placenta</name>
    <dbReference type="NCBI Taxonomy" id="104341"/>
    <lineage>
        <taxon>Eukaryota</taxon>
        <taxon>Fungi</taxon>
        <taxon>Dikarya</taxon>
        <taxon>Basidiomycota</taxon>
        <taxon>Agaricomycotina</taxon>
        <taxon>Agaricomycetes</taxon>
        <taxon>Polyporales</taxon>
        <taxon>Adustoporiaceae</taxon>
        <taxon>Rhodonia</taxon>
    </lineage>
</organism>
<feature type="transmembrane region" description="Helical" evidence="2">
    <location>
        <begin position="131"/>
        <end position="152"/>
    </location>
</feature>